<evidence type="ECO:0000256" key="9">
    <source>
        <dbReference type="SAM" id="Phobius"/>
    </source>
</evidence>
<dbReference type="RefSeq" id="WP_111731242.1">
    <property type="nucleotide sequence ID" value="NZ_QHKO01000012.1"/>
</dbReference>
<keyword evidence="3 10" id="KW-0808">Transferase</keyword>
<feature type="transmembrane region" description="Helical" evidence="9">
    <location>
        <begin position="442"/>
        <end position="462"/>
    </location>
</feature>
<dbReference type="Proteomes" id="UP000249169">
    <property type="component" value="Unassembled WGS sequence"/>
</dbReference>
<keyword evidence="7 9" id="KW-0472">Membrane</keyword>
<feature type="transmembrane region" description="Helical" evidence="9">
    <location>
        <begin position="319"/>
        <end position="338"/>
    </location>
</feature>
<dbReference type="InterPro" id="IPR029044">
    <property type="entry name" value="Nucleotide-diphossugar_trans"/>
</dbReference>
<dbReference type="Pfam" id="PF13641">
    <property type="entry name" value="Glyco_tranf_2_3"/>
    <property type="match status" value="1"/>
</dbReference>
<reference evidence="10 11" key="1">
    <citation type="submission" date="2018-05" db="EMBL/GenBank/DDBJ databases">
        <title>Lujinxingia marina gen. nov. sp. nov., a new facultative anaerobic member of the class Deltaproteobacteria, and proposal of Lujinxingaceae fam. nov.</title>
        <authorList>
            <person name="Li C.-M."/>
        </authorList>
    </citation>
    <scope>NUCLEOTIDE SEQUENCE [LARGE SCALE GENOMIC DNA]</scope>
    <source>
        <strain evidence="10 11">B210</strain>
    </source>
</reference>
<feature type="transmembrane region" description="Helical" evidence="9">
    <location>
        <begin position="350"/>
        <end position="371"/>
    </location>
</feature>
<dbReference type="FunFam" id="3.90.550.10:FF:000057">
    <property type="entry name" value="Glycosyltransferase-like protein, family 2"/>
    <property type="match status" value="1"/>
</dbReference>
<evidence type="ECO:0000256" key="5">
    <source>
        <dbReference type="ARBA" id="ARBA00022989"/>
    </source>
</evidence>
<sequence>MSHFQDYNLWQLAILLTYFAVLLMLSFYGSHRYAIVHLYRKYASGPDPEPAARFTPETLPVVTVQLPSFNERYVIERLIDATCQLDYPRDRLEIQVLDDSTDDTTALIRDRVAHWRDRGINISLLHRTDRQGFKAGALQAGLEQARGELVAVLDADFIPQPEFLRQTIDHFTEPDIGMVQARWDYINRDYSLLTRAQAVLLDGHFVLEHTARNRSGRFFNFNGTAGIWRRQAIEDAGGWEHHTLTEDLDLSYRAQLAGWRFRFLRDVTVMSELPVEMNAFKSQQHRWSKGALQTAFKVLPRVLRSPQPRAVKLEAIHHLTGNLAYLLMVILALIMPLATLVRVQQGWYEVLLFDLPIFLSATFSVCYFYWVSQRELGRPRWEILRLMPAVLALGIGVSVNNAKGVIEVLLGHKTPFVRTPKYAIQRAGESWSSRLYRGGLNAMPAIEFALGIWFSYAIYEVLADPRHPFGSLPFLMLFQFGFFYVAFLSVSQTLGSRPEPPASPSEQSASR</sequence>
<keyword evidence="4 9" id="KW-0812">Transmembrane</keyword>
<name>A0A328C6T1_9DELT</name>
<dbReference type="CDD" id="cd06437">
    <property type="entry name" value="CESA_CaSu_A2"/>
    <property type="match status" value="1"/>
</dbReference>
<organism evidence="10 11">
    <name type="scientific">Lujinxingia litoralis</name>
    <dbReference type="NCBI Taxonomy" id="2211119"/>
    <lineage>
        <taxon>Bacteria</taxon>
        <taxon>Deltaproteobacteria</taxon>
        <taxon>Bradymonadales</taxon>
        <taxon>Lujinxingiaceae</taxon>
        <taxon>Lujinxingia</taxon>
    </lineage>
</organism>
<evidence type="ECO:0000256" key="7">
    <source>
        <dbReference type="ARBA" id="ARBA00023136"/>
    </source>
</evidence>
<dbReference type="Gene3D" id="3.90.550.10">
    <property type="entry name" value="Spore Coat Polysaccharide Biosynthesis Protein SpsA, Chain A"/>
    <property type="match status" value="1"/>
</dbReference>
<protein>
    <submittedName>
        <fullName evidence="10">Glycosyl transferase family 2</fullName>
    </submittedName>
</protein>
<dbReference type="AlphaFoldDB" id="A0A328C6T1"/>
<dbReference type="PANTHER" id="PTHR32044">
    <property type="entry name" value="GLUCOMANNAN 4-BETA-MANNOSYLTRANSFERASE 9"/>
    <property type="match status" value="1"/>
</dbReference>
<evidence type="ECO:0000256" key="3">
    <source>
        <dbReference type="ARBA" id="ARBA00022679"/>
    </source>
</evidence>
<proteinExistence type="predicted"/>
<evidence type="ECO:0000313" key="10">
    <source>
        <dbReference type="EMBL" id="RAL20224.1"/>
    </source>
</evidence>
<evidence type="ECO:0000256" key="8">
    <source>
        <dbReference type="ARBA" id="ARBA00023316"/>
    </source>
</evidence>
<comment type="subcellular location">
    <subcellularLocation>
        <location evidence="1">Golgi apparatus membrane</location>
        <topology evidence="1">Multi-pass membrane protein</topology>
    </subcellularLocation>
</comment>
<feature type="transmembrane region" description="Helical" evidence="9">
    <location>
        <begin position="474"/>
        <end position="494"/>
    </location>
</feature>
<keyword evidence="6" id="KW-0333">Golgi apparatus</keyword>
<evidence type="ECO:0000256" key="2">
    <source>
        <dbReference type="ARBA" id="ARBA00022676"/>
    </source>
</evidence>
<keyword evidence="11" id="KW-1185">Reference proteome</keyword>
<evidence type="ECO:0000256" key="1">
    <source>
        <dbReference type="ARBA" id="ARBA00004653"/>
    </source>
</evidence>
<dbReference type="GO" id="GO:0016757">
    <property type="term" value="F:glycosyltransferase activity"/>
    <property type="evidence" value="ECO:0007669"/>
    <property type="project" value="UniProtKB-KW"/>
</dbReference>
<keyword evidence="2" id="KW-0328">Glycosyltransferase</keyword>
<comment type="caution">
    <text evidence="10">The sequence shown here is derived from an EMBL/GenBank/DDBJ whole genome shotgun (WGS) entry which is preliminary data.</text>
</comment>
<dbReference type="EMBL" id="QHKO01000012">
    <property type="protein sequence ID" value="RAL20224.1"/>
    <property type="molecule type" value="Genomic_DNA"/>
</dbReference>
<accession>A0A328C6T1</accession>
<keyword evidence="5 9" id="KW-1133">Transmembrane helix</keyword>
<evidence type="ECO:0000256" key="6">
    <source>
        <dbReference type="ARBA" id="ARBA00023034"/>
    </source>
</evidence>
<evidence type="ECO:0000256" key="4">
    <source>
        <dbReference type="ARBA" id="ARBA00022692"/>
    </source>
</evidence>
<dbReference type="SUPFAM" id="SSF53448">
    <property type="entry name" value="Nucleotide-diphospho-sugar transferases"/>
    <property type="match status" value="1"/>
</dbReference>
<feature type="transmembrane region" description="Helical" evidence="9">
    <location>
        <begin position="12"/>
        <end position="30"/>
    </location>
</feature>
<dbReference type="GO" id="GO:0071555">
    <property type="term" value="P:cell wall organization"/>
    <property type="evidence" value="ECO:0007669"/>
    <property type="project" value="UniProtKB-KW"/>
</dbReference>
<dbReference type="PANTHER" id="PTHR32044:SF80">
    <property type="entry name" value="XYLOGLUCAN GLYCOSYLTRANSFERASE 2-RELATED"/>
    <property type="match status" value="1"/>
</dbReference>
<evidence type="ECO:0000313" key="11">
    <source>
        <dbReference type="Proteomes" id="UP000249169"/>
    </source>
</evidence>
<gene>
    <name evidence="10" type="ORF">DL240_17740</name>
</gene>
<keyword evidence="8" id="KW-0961">Cell wall biogenesis/degradation</keyword>
<dbReference type="OrthoDB" id="9806824at2"/>